<dbReference type="PANTHER" id="PTHR21191:SF16">
    <property type="entry name" value="AQUAPORIN"/>
    <property type="match status" value="1"/>
</dbReference>
<dbReference type="WBParaSite" id="PgR017X_g087_t01">
    <property type="protein sequence ID" value="PgR017X_g087_t01"/>
    <property type="gene ID" value="PgR017X_g087"/>
</dbReference>
<feature type="transmembrane region" description="Helical" evidence="5">
    <location>
        <begin position="235"/>
        <end position="256"/>
    </location>
</feature>
<organism evidence="6 7">
    <name type="scientific">Parascaris univalens</name>
    <name type="common">Nematode worm</name>
    <dbReference type="NCBI Taxonomy" id="6257"/>
    <lineage>
        <taxon>Eukaryota</taxon>
        <taxon>Metazoa</taxon>
        <taxon>Ecdysozoa</taxon>
        <taxon>Nematoda</taxon>
        <taxon>Chromadorea</taxon>
        <taxon>Rhabditida</taxon>
        <taxon>Spirurina</taxon>
        <taxon>Ascaridomorpha</taxon>
        <taxon>Ascaridoidea</taxon>
        <taxon>Ascarididae</taxon>
        <taxon>Parascaris</taxon>
    </lineage>
</organism>
<dbReference type="GO" id="GO:0015267">
    <property type="term" value="F:channel activity"/>
    <property type="evidence" value="ECO:0007669"/>
    <property type="project" value="TreeGrafter"/>
</dbReference>
<protein>
    <recommendedName>
        <fullName evidence="5">Aquaporin</fullName>
    </recommendedName>
</protein>
<dbReference type="AlphaFoldDB" id="A0A915AX83"/>
<evidence type="ECO:0000313" key="7">
    <source>
        <dbReference type="WBParaSite" id="PgR017X_g087_t01"/>
    </source>
</evidence>
<dbReference type="InterPro" id="IPR051883">
    <property type="entry name" value="AQP11/12_channel"/>
</dbReference>
<evidence type="ECO:0000256" key="3">
    <source>
        <dbReference type="ARBA" id="ARBA00022989"/>
    </source>
</evidence>
<dbReference type="GO" id="GO:0016020">
    <property type="term" value="C:membrane"/>
    <property type="evidence" value="ECO:0007669"/>
    <property type="project" value="UniProtKB-SubCell"/>
</dbReference>
<keyword evidence="3 5" id="KW-1133">Transmembrane helix</keyword>
<dbReference type="PIRSF" id="PIRSF017529">
    <property type="entry name" value="Aquaporin_11/12"/>
    <property type="match status" value="1"/>
</dbReference>
<dbReference type="GO" id="GO:0005737">
    <property type="term" value="C:cytoplasm"/>
    <property type="evidence" value="ECO:0007669"/>
    <property type="project" value="TreeGrafter"/>
</dbReference>
<feature type="transmembrane region" description="Helical" evidence="5">
    <location>
        <begin position="48"/>
        <end position="66"/>
    </location>
</feature>
<dbReference type="Proteomes" id="UP000887569">
    <property type="component" value="Unplaced"/>
</dbReference>
<feature type="transmembrane region" description="Helical" evidence="5">
    <location>
        <begin position="12"/>
        <end position="33"/>
    </location>
</feature>
<reference evidence="7" key="1">
    <citation type="submission" date="2022-11" db="UniProtKB">
        <authorList>
            <consortium name="WormBaseParasite"/>
        </authorList>
    </citation>
    <scope>IDENTIFICATION</scope>
</reference>
<feature type="transmembrane region" description="Helical" evidence="5">
    <location>
        <begin position="194"/>
        <end position="215"/>
    </location>
</feature>
<evidence type="ECO:0000256" key="4">
    <source>
        <dbReference type="ARBA" id="ARBA00023136"/>
    </source>
</evidence>
<comment type="subcellular location">
    <subcellularLocation>
        <location evidence="1">Membrane</location>
        <topology evidence="1">Multi-pass membrane protein</topology>
    </subcellularLocation>
</comment>
<sequence length="269" mass="30338">MFTFSAMLRTDIDFGPIFIATSFYLTVFVIAELTRKIVDRYVAYNTRLYYFFIEAVATSQMCACVYENAVIIRHYGPMGFFFAVTSVLFAGGFTNRGAFVSPLKPIEMFYHGSIGFDRLLSVVAGEALGGYSAYRVARQLWYWSLNIAADHAINYGNTRCAFAYKVPFPYVFTFEIFGTFLLRSILTRLPQSSVRYATPAVTSAFLTFSLAYIGVSGLNPTVASSRMHGCDGLSTQWFILTYWVCPTVGWMLSTIVDSKWKALISRKEE</sequence>
<dbReference type="PANTHER" id="PTHR21191">
    <property type="entry name" value="AQUAPORIN"/>
    <property type="match status" value="1"/>
</dbReference>
<comment type="similarity">
    <text evidence="5">Belongs to the MIP/aquaporin (TC 1.A.8) family.</text>
</comment>
<name>A0A915AX83_PARUN</name>
<evidence type="ECO:0000256" key="1">
    <source>
        <dbReference type="ARBA" id="ARBA00004141"/>
    </source>
</evidence>
<dbReference type="InterPro" id="IPR016697">
    <property type="entry name" value="Aquaporin_11/12"/>
</dbReference>
<keyword evidence="2 5" id="KW-0812">Transmembrane</keyword>
<proteinExistence type="inferred from homology"/>
<feature type="transmembrane region" description="Helical" evidence="5">
    <location>
        <begin position="162"/>
        <end position="182"/>
    </location>
</feature>
<dbReference type="InterPro" id="IPR023271">
    <property type="entry name" value="Aquaporin-like"/>
</dbReference>
<dbReference type="SUPFAM" id="SSF81338">
    <property type="entry name" value="Aquaporin-like"/>
    <property type="match status" value="1"/>
</dbReference>
<evidence type="ECO:0000256" key="5">
    <source>
        <dbReference type="PIRNR" id="PIRNR017529"/>
    </source>
</evidence>
<evidence type="ECO:0000313" key="6">
    <source>
        <dbReference type="Proteomes" id="UP000887569"/>
    </source>
</evidence>
<evidence type="ECO:0000256" key="2">
    <source>
        <dbReference type="ARBA" id="ARBA00022692"/>
    </source>
</evidence>
<accession>A0A915AX83</accession>
<keyword evidence="6" id="KW-1185">Reference proteome</keyword>
<keyword evidence="4 5" id="KW-0472">Membrane</keyword>
<feature type="transmembrane region" description="Helical" evidence="5">
    <location>
        <begin position="78"/>
        <end position="99"/>
    </location>
</feature>